<dbReference type="GO" id="GO:0004190">
    <property type="term" value="F:aspartic-type endopeptidase activity"/>
    <property type="evidence" value="ECO:0007669"/>
    <property type="project" value="UniProtKB-KW"/>
</dbReference>
<evidence type="ECO:0000256" key="4">
    <source>
        <dbReference type="ARBA" id="ARBA00022722"/>
    </source>
</evidence>
<keyword evidence="4" id="KW-0540">Nuclease</keyword>
<dbReference type="GO" id="GO:0003964">
    <property type="term" value="F:RNA-directed DNA polymerase activity"/>
    <property type="evidence" value="ECO:0007669"/>
    <property type="project" value="UniProtKB-KW"/>
</dbReference>
<organism evidence="10 11">
    <name type="scientific">Trifolium medium</name>
    <dbReference type="NCBI Taxonomy" id="97028"/>
    <lineage>
        <taxon>Eukaryota</taxon>
        <taxon>Viridiplantae</taxon>
        <taxon>Streptophyta</taxon>
        <taxon>Embryophyta</taxon>
        <taxon>Tracheophyta</taxon>
        <taxon>Spermatophyta</taxon>
        <taxon>Magnoliopsida</taxon>
        <taxon>eudicotyledons</taxon>
        <taxon>Gunneridae</taxon>
        <taxon>Pentapetalae</taxon>
        <taxon>rosids</taxon>
        <taxon>fabids</taxon>
        <taxon>Fabales</taxon>
        <taxon>Fabaceae</taxon>
        <taxon>Papilionoideae</taxon>
        <taxon>50 kb inversion clade</taxon>
        <taxon>NPAAA clade</taxon>
        <taxon>Hologalegina</taxon>
        <taxon>IRL clade</taxon>
        <taxon>Trifolieae</taxon>
        <taxon>Trifolium</taxon>
    </lineage>
</organism>
<evidence type="ECO:0000256" key="8">
    <source>
        <dbReference type="ARBA" id="ARBA00022918"/>
    </source>
</evidence>
<name>A0A392S7U6_9FABA</name>
<sequence length="100" mass="11365">MSSAPVLSLPNFEERFILETDASGLGMGAVLIQQGHPICYYSKQFCPRLLQASTYVRELCAITSAVKKWRTYLLGNTFTIYTDQRSLRELMTQVIQTPEQ</sequence>
<accession>A0A392S7U6</accession>
<dbReference type="InterPro" id="IPR051320">
    <property type="entry name" value="Viral_Replic_Matur_Polypro"/>
</dbReference>
<dbReference type="GO" id="GO:0004519">
    <property type="term" value="F:endonuclease activity"/>
    <property type="evidence" value="ECO:0007669"/>
    <property type="project" value="UniProtKB-KW"/>
</dbReference>
<dbReference type="PANTHER" id="PTHR33064:SF37">
    <property type="entry name" value="RIBONUCLEASE H"/>
    <property type="match status" value="1"/>
</dbReference>
<evidence type="ECO:0000256" key="5">
    <source>
        <dbReference type="ARBA" id="ARBA00022750"/>
    </source>
</evidence>
<keyword evidence="7" id="KW-0378">Hydrolase</keyword>
<dbReference type="InterPro" id="IPR041373">
    <property type="entry name" value="RT_RNaseH"/>
</dbReference>
<evidence type="ECO:0000313" key="11">
    <source>
        <dbReference type="Proteomes" id="UP000265520"/>
    </source>
</evidence>
<evidence type="ECO:0000259" key="9">
    <source>
        <dbReference type="Pfam" id="PF17917"/>
    </source>
</evidence>
<keyword evidence="1" id="KW-0645">Protease</keyword>
<keyword evidence="2" id="KW-0808">Transferase</keyword>
<evidence type="ECO:0000256" key="3">
    <source>
        <dbReference type="ARBA" id="ARBA00022695"/>
    </source>
</evidence>
<dbReference type="Gene3D" id="3.10.20.370">
    <property type="match status" value="1"/>
</dbReference>
<dbReference type="Proteomes" id="UP000265520">
    <property type="component" value="Unassembled WGS sequence"/>
</dbReference>
<feature type="domain" description="Reverse transcriptase RNase H-like" evidence="9">
    <location>
        <begin position="11"/>
        <end position="93"/>
    </location>
</feature>
<dbReference type="GO" id="GO:0006508">
    <property type="term" value="P:proteolysis"/>
    <property type="evidence" value="ECO:0007669"/>
    <property type="project" value="UniProtKB-KW"/>
</dbReference>
<evidence type="ECO:0000256" key="7">
    <source>
        <dbReference type="ARBA" id="ARBA00022801"/>
    </source>
</evidence>
<keyword evidence="8" id="KW-0695">RNA-directed DNA polymerase</keyword>
<dbReference type="SUPFAM" id="SSF56672">
    <property type="entry name" value="DNA/RNA polymerases"/>
    <property type="match status" value="1"/>
</dbReference>
<proteinExistence type="predicted"/>
<dbReference type="Pfam" id="PF17917">
    <property type="entry name" value="RT_RNaseH"/>
    <property type="match status" value="1"/>
</dbReference>
<dbReference type="PANTHER" id="PTHR33064">
    <property type="entry name" value="POL PROTEIN"/>
    <property type="match status" value="1"/>
</dbReference>
<evidence type="ECO:0000256" key="6">
    <source>
        <dbReference type="ARBA" id="ARBA00022759"/>
    </source>
</evidence>
<reference evidence="10 11" key="1">
    <citation type="journal article" date="2018" name="Front. Plant Sci.">
        <title>Red Clover (Trifolium pratense) and Zigzag Clover (T. medium) - A Picture of Genomic Similarities and Differences.</title>
        <authorList>
            <person name="Dluhosova J."/>
            <person name="Istvanek J."/>
            <person name="Nedelnik J."/>
            <person name="Repkova J."/>
        </authorList>
    </citation>
    <scope>NUCLEOTIDE SEQUENCE [LARGE SCALE GENOMIC DNA]</scope>
    <source>
        <strain evidence="11">cv. 10/8</strain>
        <tissue evidence="10">Leaf</tissue>
    </source>
</reference>
<keyword evidence="3" id="KW-0548">Nucleotidyltransferase</keyword>
<keyword evidence="6" id="KW-0255">Endonuclease</keyword>
<keyword evidence="5" id="KW-0064">Aspartyl protease</keyword>
<comment type="caution">
    <text evidence="10">The sequence shown here is derived from an EMBL/GenBank/DDBJ whole genome shotgun (WGS) entry which is preliminary data.</text>
</comment>
<dbReference type="CDD" id="cd09274">
    <property type="entry name" value="RNase_HI_RT_Ty3"/>
    <property type="match status" value="1"/>
</dbReference>
<evidence type="ECO:0000256" key="1">
    <source>
        <dbReference type="ARBA" id="ARBA00022670"/>
    </source>
</evidence>
<dbReference type="InterPro" id="IPR043502">
    <property type="entry name" value="DNA/RNA_pol_sf"/>
</dbReference>
<keyword evidence="11" id="KW-1185">Reference proteome</keyword>
<feature type="non-terminal residue" evidence="10">
    <location>
        <position position="100"/>
    </location>
</feature>
<evidence type="ECO:0000256" key="2">
    <source>
        <dbReference type="ARBA" id="ARBA00022679"/>
    </source>
</evidence>
<evidence type="ECO:0000313" key="10">
    <source>
        <dbReference type="EMBL" id="MCI44951.1"/>
    </source>
</evidence>
<dbReference type="AlphaFoldDB" id="A0A392S7U6"/>
<protein>
    <recommendedName>
        <fullName evidence="9">Reverse transcriptase RNase H-like domain-containing protein</fullName>
    </recommendedName>
</protein>
<dbReference type="EMBL" id="LXQA010337527">
    <property type="protein sequence ID" value="MCI44951.1"/>
    <property type="molecule type" value="Genomic_DNA"/>
</dbReference>